<organism evidence="10 11">
    <name type="scientific">Amycolatopsis minnesotensis</name>
    <dbReference type="NCBI Taxonomy" id="337894"/>
    <lineage>
        <taxon>Bacteria</taxon>
        <taxon>Bacillati</taxon>
        <taxon>Actinomycetota</taxon>
        <taxon>Actinomycetes</taxon>
        <taxon>Pseudonocardiales</taxon>
        <taxon>Pseudonocardiaceae</taxon>
        <taxon>Amycolatopsis</taxon>
    </lineage>
</organism>
<dbReference type="EMBL" id="BAAANN010000048">
    <property type="protein sequence ID" value="GAA1988392.1"/>
    <property type="molecule type" value="Genomic_DNA"/>
</dbReference>
<evidence type="ECO:0000256" key="2">
    <source>
        <dbReference type="ARBA" id="ARBA00022630"/>
    </source>
</evidence>
<name>A0ABP5DY21_9PSEU</name>
<keyword evidence="6" id="KW-0560">Oxidoreductase</keyword>
<comment type="cofactor">
    <cofactor evidence="1">
        <name>FAD</name>
        <dbReference type="ChEBI" id="CHEBI:57692"/>
    </cofactor>
</comment>
<dbReference type="PRINTS" id="PR00410">
    <property type="entry name" value="PHEHYDRXLASE"/>
</dbReference>
<dbReference type="InterPro" id="IPR017927">
    <property type="entry name" value="FAD-bd_FR_type"/>
</dbReference>
<evidence type="ECO:0000256" key="8">
    <source>
        <dbReference type="ARBA" id="ARBA00023014"/>
    </source>
</evidence>
<evidence type="ECO:0000256" key="5">
    <source>
        <dbReference type="ARBA" id="ARBA00022827"/>
    </source>
</evidence>
<dbReference type="InterPro" id="IPR017938">
    <property type="entry name" value="Riboflavin_synthase-like_b-brl"/>
</dbReference>
<dbReference type="InterPro" id="IPR039261">
    <property type="entry name" value="FNR_nucleotide-bd"/>
</dbReference>
<keyword evidence="5" id="KW-0274">FAD</keyword>
<dbReference type="InterPro" id="IPR036010">
    <property type="entry name" value="2Fe-2S_ferredoxin-like_sf"/>
</dbReference>
<keyword evidence="4" id="KW-0479">Metal-binding</keyword>
<dbReference type="InterPro" id="IPR012675">
    <property type="entry name" value="Beta-grasp_dom_sf"/>
</dbReference>
<evidence type="ECO:0000256" key="7">
    <source>
        <dbReference type="ARBA" id="ARBA00023004"/>
    </source>
</evidence>
<dbReference type="Pfam" id="PF00175">
    <property type="entry name" value="NAD_binding_1"/>
    <property type="match status" value="1"/>
</dbReference>
<feature type="domain" description="FAD-binding FR-type" evidence="9">
    <location>
        <begin position="46"/>
        <end position="149"/>
    </location>
</feature>
<dbReference type="InterPro" id="IPR008333">
    <property type="entry name" value="Cbr1-like_FAD-bd_dom"/>
</dbReference>
<reference evidence="11" key="1">
    <citation type="journal article" date="2019" name="Int. J. Syst. Evol. Microbiol.">
        <title>The Global Catalogue of Microorganisms (GCM) 10K type strain sequencing project: providing services to taxonomists for standard genome sequencing and annotation.</title>
        <authorList>
            <consortium name="The Broad Institute Genomics Platform"/>
            <consortium name="The Broad Institute Genome Sequencing Center for Infectious Disease"/>
            <person name="Wu L."/>
            <person name="Ma J."/>
        </authorList>
    </citation>
    <scope>NUCLEOTIDE SEQUENCE [LARGE SCALE GENOMIC DNA]</scope>
    <source>
        <strain evidence="11">JCM 14545</strain>
    </source>
</reference>
<dbReference type="PROSITE" id="PS51384">
    <property type="entry name" value="FAD_FR"/>
    <property type="match status" value="1"/>
</dbReference>
<evidence type="ECO:0000256" key="3">
    <source>
        <dbReference type="ARBA" id="ARBA00022714"/>
    </source>
</evidence>
<dbReference type="Gene3D" id="3.10.20.30">
    <property type="match status" value="1"/>
</dbReference>
<keyword evidence="8" id="KW-0411">Iron-sulfur</keyword>
<dbReference type="Proteomes" id="UP001501116">
    <property type="component" value="Unassembled WGS sequence"/>
</dbReference>
<protein>
    <submittedName>
        <fullName evidence="10">Ferredoxin reductase</fullName>
    </submittedName>
</protein>
<dbReference type="Pfam" id="PF00970">
    <property type="entry name" value="FAD_binding_6"/>
    <property type="match status" value="1"/>
</dbReference>
<dbReference type="PANTHER" id="PTHR47354:SF6">
    <property type="entry name" value="NADH OXIDOREDUCTASE HCR"/>
    <property type="match status" value="1"/>
</dbReference>
<sequence>MVRNPSFARAGWRHVRRVLDSRVVSALTVPHGVDRYLGLVNPMWSVREVRAVVAGVAHHTADSVTLTLRPNANWRGARAGQHVRLAVEIDGVRRTRCFSVASSADRADGTIEITAKVNPAGTVSRYLKEAARPGLMVALSQAEGEFVLPEVLPEHVLLISGGSGITPVMSLVRTLTDRCYPGRITFLHYTRAAGDVVYRAELAAAASSRLDVVFSCTAEPGAGRLDGRFRREHLLEVAPGYADAMTYVCGPGPLLDAVRAMWVEEGIEDRLLAERFTAAAIGADVRDAGGELRFTRSGITTPNDGRTVLEQAEGAGLSPQFGCRMGVCHSCSSVKTSGSVRNVLDGALTTETGAWIQLCVTAPCGDVEVDI</sequence>
<evidence type="ECO:0000256" key="4">
    <source>
        <dbReference type="ARBA" id="ARBA00022723"/>
    </source>
</evidence>
<dbReference type="InterPro" id="IPR001433">
    <property type="entry name" value="OxRdtase_FAD/NAD-bd"/>
</dbReference>
<evidence type="ECO:0000256" key="6">
    <source>
        <dbReference type="ARBA" id="ARBA00023002"/>
    </source>
</evidence>
<evidence type="ECO:0000313" key="10">
    <source>
        <dbReference type="EMBL" id="GAA1988392.1"/>
    </source>
</evidence>
<dbReference type="InterPro" id="IPR050415">
    <property type="entry name" value="MRET"/>
</dbReference>
<dbReference type="PANTHER" id="PTHR47354">
    <property type="entry name" value="NADH OXIDOREDUCTASE HCR"/>
    <property type="match status" value="1"/>
</dbReference>
<evidence type="ECO:0000256" key="1">
    <source>
        <dbReference type="ARBA" id="ARBA00001974"/>
    </source>
</evidence>
<dbReference type="InterPro" id="IPR001041">
    <property type="entry name" value="2Fe-2S_ferredoxin-type"/>
</dbReference>
<dbReference type="SUPFAM" id="SSF63380">
    <property type="entry name" value="Riboflavin synthase domain-like"/>
    <property type="match status" value="1"/>
</dbReference>
<dbReference type="SUPFAM" id="SSF52343">
    <property type="entry name" value="Ferredoxin reductase-like, C-terminal NADP-linked domain"/>
    <property type="match status" value="1"/>
</dbReference>
<dbReference type="Pfam" id="PF00111">
    <property type="entry name" value="Fer2"/>
    <property type="match status" value="1"/>
</dbReference>
<evidence type="ECO:0000259" key="9">
    <source>
        <dbReference type="PROSITE" id="PS51384"/>
    </source>
</evidence>
<accession>A0ABP5DY21</accession>
<keyword evidence="3" id="KW-0001">2Fe-2S</keyword>
<keyword evidence="11" id="KW-1185">Reference proteome</keyword>
<dbReference type="CDD" id="cd06216">
    <property type="entry name" value="FNR_iron_sulfur_binding_2"/>
    <property type="match status" value="1"/>
</dbReference>
<proteinExistence type="predicted"/>
<gene>
    <name evidence="10" type="ORF">GCM10009754_78110</name>
</gene>
<comment type="caution">
    <text evidence="10">The sequence shown here is derived from an EMBL/GenBank/DDBJ whole genome shotgun (WGS) entry which is preliminary data.</text>
</comment>
<dbReference type="Gene3D" id="3.40.50.80">
    <property type="entry name" value="Nucleotide-binding domain of ferredoxin-NADP reductase (FNR) module"/>
    <property type="match status" value="1"/>
</dbReference>
<evidence type="ECO:0000313" key="11">
    <source>
        <dbReference type="Proteomes" id="UP001501116"/>
    </source>
</evidence>
<dbReference type="CDD" id="cd00207">
    <property type="entry name" value="fer2"/>
    <property type="match status" value="1"/>
</dbReference>
<keyword evidence="2" id="KW-0285">Flavoprotein</keyword>
<keyword evidence="7" id="KW-0408">Iron</keyword>
<dbReference type="SUPFAM" id="SSF54292">
    <property type="entry name" value="2Fe-2S ferredoxin-like"/>
    <property type="match status" value="1"/>
</dbReference>
<dbReference type="Gene3D" id="2.40.30.10">
    <property type="entry name" value="Translation factors"/>
    <property type="match status" value="1"/>
</dbReference>